<dbReference type="CDD" id="cd04485">
    <property type="entry name" value="DnaE_OBF"/>
    <property type="match status" value="1"/>
</dbReference>
<evidence type="ECO:0000313" key="2">
    <source>
        <dbReference type="EMBL" id="HEV09189.1"/>
    </source>
</evidence>
<reference evidence="2" key="1">
    <citation type="journal article" date="2020" name="mSystems">
        <title>Genome- and Community-Level Interaction Insights into Carbon Utilization and Element Cycling Functions of Hydrothermarchaeota in Hydrothermal Sediment.</title>
        <authorList>
            <person name="Zhou Z."/>
            <person name="Liu Y."/>
            <person name="Xu W."/>
            <person name="Pan J."/>
            <person name="Luo Z.H."/>
            <person name="Li M."/>
        </authorList>
    </citation>
    <scope>NUCLEOTIDE SEQUENCE [LARGE SCALE GENOMIC DNA]</scope>
    <source>
        <strain evidence="2">SpSt-1257</strain>
    </source>
</reference>
<name>A0A831YCZ7_9AQUI</name>
<gene>
    <name evidence="2" type="ORF">ENO34_02180</name>
</gene>
<protein>
    <submittedName>
        <fullName evidence="2">DNA polymerase III subunit alpha</fullName>
    </submittedName>
</protein>
<dbReference type="PANTHER" id="PTHR32294">
    <property type="entry name" value="DNA POLYMERASE III SUBUNIT ALPHA"/>
    <property type="match status" value="1"/>
</dbReference>
<organism evidence="2">
    <name type="scientific">Sulfurihydrogenibium azorense</name>
    <dbReference type="NCBI Taxonomy" id="309806"/>
    <lineage>
        <taxon>Bacteria</taxon>
        <taxon>Pseudomonadati</taxon>
        <taxon>Aquificota</taxon>
        <taxon>Aquificia</taxon>
        <taxon>Aquificales</taxon>
        <taxon>Hydrogenothermaceae</taxon>
        <taxon>Sulfurihydrogenibium</taxon>
    </lineage>
</organism>
<dbReference type="GO" id="GO:0003676">
    <property type="term" value="F:nucleic acid binding"/>
    <property type="evidence" value="ECO:0007669"/>
    <property type="project" value="InterPro"/>
</dbReference>
<comment type="caution">
    <text evidence="2">The sequence shown here is derived from an EMBL/GenBank/DDBJ whole genome shotgun (WGS) entry which is preliminary data.</text>
</comment>
<evidence type="ECO:0000259" key="1">
    <source>
        <dbReference type="Pfam" id="PF01336"/>
    </source>
</evidence>
<proteinExistence type="predicted"/>
<dbReference type="InterPro" id="IPR004365">
    <property type="entry name" value="NA-bd_OB_tRNA"/>
</dbReference>
<sequence length="143" mass="16895">TMMIFNFSDETGQIDCRAFPEKLENKELIKDDNIVVIEGYIDVDEEQEKISMNVIAVEPLENYLKDLKGIKIRIPKEKAMNGLLPKLQKVFEKYKGDKEVILHIYDKSFECEIQLHSDFYVDLKDEFKYELLNYISEKDVSLY</sequence>
<accession>A0A831YCZ7</accession>
<dbReference type="AlphaFoldDB" id="A0A831YCZ7"/>
<dbReference type="Proteomes" id="UP000885621">
    <property type="component" value="Unassembled WGS sequence"/>
</dbReference>
<dbReference type="GO" id="GO:0008408">
    <property type="term" value="F:3'-5' exonuclease activity"/>
    <property type="evidence" value="ECO:0007669"/>
    <property type="project" value="InterPro"/>
</dbReference>
<dbReference type="InterPro" id="IPR004805">
    <property type="entry name" value="DnaE2/DnaE/PolC"/>
</dbReference>
<dbReference type="EMBL" id="DSFC01000125">
    <property type="protein sequence ID" value="HEV09189.1"/>
    <property type="molecule type" value="Genomic_DNA"/>
</dbReference>
<feature type="domain" description="OB" evidence="1">
    <location>
        <begin position="2"/>
        <end position="59"/>
    </location>
</feature>
<dbReference type="GO" id="GO:0006260">
    <property type="term" value="P:DNA replication"/>
    <property type="evidence" value="ECO:0007669"/>
    <property type="project" value="InterPro"/>
</dbReference>
<dbReference type="Pfam" id="PF01336">
    <property type="entry name" value="tRNA_anti-codon"/>
    <property type="match status" value="1"/>
</dbReference>
<feature type="non-terminal residue" evidence="2">
    <location>
        <position position="1"/>
    </location>
</feature>